<proteinExistence type="predicted"/>
<keyword evidence="2" id="KW-1133">Transmembrane helix</keyword>
<organism evidence="4 5">
    <name type="scientific">Mycena alexandri</name>
    <dbReference type="NCBI Taxonomy" id="1745969"/>
    <lineage>
        <taxon>Eukaryota</taxon>
        <taxon>Fungi</taxon>
        <taxon>Dikarya</taxon>
        <taxon>Basidiomycota</taxon>
        <taxon>Agaricomycotina</taxon>
        <taxon>Agaricomycetes</taxon>
        <taxon>Agaricomycetidae</taxon>
        <taxon>Agaricales</taxon>
        <taxon>Marasmiineae</taxon>
        <taxon>Mycenaceae</taxon>
        <taxon>Mycena</taxon>
    </lineage>
</organism>
<keyword evidence="2" id="KW-0812">Transmembrane</keyword>
<keyword evidence="3" id="KW-0732">Signal</keyword>
<keyword evidence="2" id="KW-0472">Membrane</keyword>
<feature type="transmembrane region" description="Helical" evidence="2">
    <location>
        <begin position="278"/>
        <end position="303"/>
    </location>
</feature>
<comment type="caution">
    <text evidence="4">The sequence shown here is derived from an EMBL/GenBank/DDBJ whole genome shotgun (WGS) entry which is preliminary data.</text>
</comment>
<evidence type="ECO:0000256" key="1">
    <source>
        <dbReference type="SAM" id="MobiDB-lite"/>
    </source>
</evidence>
<feature type="compositionally biased region" description="Low complexity" evidence="1">
    <location>
        <begin position="158"/>
        <end position="175"/>
    </location>
</feature>
<accession>A0AAD6SDG3</accession>
<evidence type="ECO:0000256" key="3">
    <source>
        <dbReference type="SAM" id="SignalP"/>
    </source>
</evidence>
<dbReference type="Gene3D" id="2.60.120.260">
    <property type="entry name" value="Galactose-binding domain-like"/>
    <property type="match status" value="1"/>
</dbReference>
<name>A0AAD6SDG3_9AGAR</name>
<feature type="chain" id="PRO_5042082194" evidence="3">
    <location>
        <begin position="18"/>
        <end position="343"/>
    </location>
</feature>
<dbReference type="AlphaFoldDB" id="A0AAD6SDG3"/>
<sequence>MWILPLLTLVFSRLARAVHNYTIDDASSLITYDAPVLERNHTSFDSRLLWDGTITYVAPASNVSPTISIPFDGTAIYIFVAYPGITQPAPSGFNASIDGAHTGNWAAAESALLYHHLVYHTAGLPAAPHTLVMQINPGWELYFDYAIYTSNVDPPVESLSSNSGSTQSGPSSIVSTPPTLDASEPIVLTVDGRPSTVRIGSTLTQPPEISTATAVSISMVAQTPSGGSASAPLTSLALSSVVDRTSQGVDRTSGTAGTAAATFSQITPVIRMAGSPPVLPMISAFLGGALFATLVIVGCLTLLRRRRSRLRKRRPWTLNAARFEFDEGGGTREKGIWERSTSL</sequence>
<reference evidence="4" key="1">
    <citation type="submission" date="2023-03" db="EMBL/GenBank/DDBJ databases">
        <title>Massive genome expansion in bonnet fungi (Mycena s.s.) driven by repeated elements and novel gene families across ecological guilds.</title>
        <authorList>
            <consortium name="Lawrence Berkeley National Laboratory"/>
            <person name="Harder C.B."/>
            <person name="Miyauchi S."/>
            <person name="Viragh M."/>
            <person name="Kuo A."/>
            <person name="Thoen E."/>
            <person name="Andreopoulos B."/>
            <person name="Lu D."/>
            <person name="Skrede I."/>
            <person name="Drula E."/>
            <person name="Henrissat B."/>
            <person name="Morin E."/>
            <person name="Kohler A."/>
            <person name="Barry K."/>
            <person name="LaButti K."/>
            <person name="Morin E."/>
            <person name="Salamov A."/>
            <person name="Lipzen A."/>
            <person name="Mereny Z."/>
            <person name="Hegedus B."/>
            <person name="Baldrian P."/>
            <person name="Stursova M."/>
            <person name="Weitz H."/>
            <person name="Taylor A."/>
            <person name="Grigoriev I.V."/>
            <person name="Nagy L.G."/>
            <person name="Martin F."/>
            <person name="Kauserud H."/>
        </authorList>
    </citation>
    <scope>NUCLEOTIDE SEQUENCE</scope>
    <source>
        <strain evidence="4">CBHHK200</strain>
    </source>
</reference>
<gene>
    <name evidence="4" type="ORF">C8F04DRAFT_1130032</name>
</gene>
<evidence type="ECO:0000256" key="2">
    <source>
        <dbReference type="SAM" id="Phobius"/>
    </source>
</evidence>
<feature type="region of interest" description="Disordered" evidence="1">
    <location>
        <begin position="156"/>
        <end position="180"/>
    </location>
</feature>
<evidence type="ECO:0000313" key="5">
    <source>
        <dbReference type="Proteomes" id="UP001218188"/>
    </source>
</evidence>
<evidence type="ECO:0000313" key="4">
    <source>
        <dbReference type="EMBL" id="KAJ7024978.1"/>
    </source>
</evidence>
<dbReference type="Proteomes" id="UP001218188">
    <property type="component" value="Unassembled WGS sequence"/>
</dbReference>
<dbReference type="EMBL" id="JARJCM010000161">
    <property type="protein sequence ID" value="KAJ7024978.1"/>
    <property type="molecule type" value="Genomic_DNA"/>
</dbReference>
<keyword evidence="5" id="KW-1185">Reference proteome</keyword>
<protein>
    <submittedName>
        <fullName evidence="4">Uncharacterized protein</fullName>
    </submittedName>
</protein>
<feature type="signal peptide" evidence="3">
    <location>
        <begin position="1"/>
        <end position="17"/>
    </location>
</feature>